<keyword evidence="11" id="KW-1185">Reference proteome</keyword>
<keyword evidence="5" id="KW-0862">Zinc</keyword>
<organism evidence="10 11">
    <name type="scientific">Littorina saxatilis</name>
    <dbReference type="NCBI Taxonomy" id="31220"/>
    <lineage>
        <taxon>Eukaryota</taxon>
        <taxon>Metazoa</taxon>
        <taxon>Spiralia</taxon>
        <taxon>Lophotrochozoa</taxon>
        <taxon>Mollusca</taxon>
        <taxon>Gastropoda</taxon>
        <taxon>Caenogastropoda</taxon>
        <taxon>Littorinimorpha</taxon>
        <taxon>Littorinoidea</taxon>
        <taxon>Littorinidae</taxon>
        <taxon>Littorina</taxon>
    </lineage>
</organism>
<dbReference type="InterPro" id="IPR036236">
    <property type="entry name" value="Znf_C2H2_sf"/>
</dbReference>
<feature type="domain" description="C2H2-type" evidence="9">
    <location>
        <begin position="728"/>
        <end position="755"/>
    </location>
</feature>
<dbReference type="EMBL" id="JBAMIC010000003">
    <property type="protein sequence ID" value="KAK7109543.1"/>
    <property type="molecule type" value="Genomic_DNA"/>
</dbReference>
<feature type="region of interest" description="Disordered" evidence="8">
    <location>
        <begin position="344"/>
        <end position="377"/>
    </location>
</feature>
<gene>
    <name evidence="10" type="ORF">V1264_013569</name>
</gene>
<evidence type="ECO:0000256" key="5">
    <source>
        <dbReference type="ARBA" id="ARBA00022833"/>
    </source>
</evidence>
<dbReference type="PANTHER" id="PTHR24388">
    <property type="entry name" value="ZINC FINGER PROTEIN"/>
    <property type="match status" value="1"/>
</dbReference>
<keyword evidence="4 7" id="KW-0863">Zinc-finger</keyword>
<dbReference type="GO" id="GO:0000981">
    <property type="term" value="F:DNA-binding transcription factor activity, RNA polymerase II-specific"/>
    <property type="evidence" value="ECO:0007669"/>
    <property type="project" value="TreeGrafter"/>
</dbReference>
<dbReference type="Proteomes" id="UP001374579">
    <property type="component" value="Unassembled WGS sequence"/>
</dbReference>
<dbReference type="PROSITE" id="PS00028">
    <property type="entry name" value="ZINC_FINGER_C2H2_1"/>
    <property type="match status" value="5"/>
</dbReference>
<dbReference type="Pfam" id="PF00096">
    <property type="entry name" value="zf-C2H2"/>
    <property type="match status" value="2"/>
</dbReference>
<accession>A0AAN9BQA2</accession>
<proteinExistence type="predicted"/>
<dbReference type="SMART" id="SM00355">
    <property type="entry name" value="ZnF_C2H2"/>
    <property type="match status" value="9"/>
</dbReference>
<comment type="caution">
    <text evidence="10">The sequence shown here is derived from an EMBL/GenBank/DDBJ whole genome shotgun (WGS) entry which is preliminary data.</text>
</comment>
<keyword evidence="2" id="KW-0479">Metal-binding</keyword>
<feature type="domain" description="C2H2-type" evidence="9">
    <location>
        <begin position="699"/>
        <end position="727"/>
    </location>
</feature>
<dbReference type="FunFam" id="3.30.160.60:FF:000340">
    <property type="entry name" value="zinc finger protein 473 isoform X1"/>
    <property type="match status" value="1"/>
</dbReference>
<feature type="compositionally biased region" description="Basic residues" evidence="8">
    <location>
        <begin position="364"/>
        <end position="377"/>
    </location>
</feature>
<evidence type="ECO:0000259" key="9">
    <source>
        <dbReference type="PROSITE" id="PS50157"/>
    </source>
</evidence>
<reference evidence="10 11" key="1">
    <citation type="submission" date="2024-02" db="EMBL/GenBank/DDBJ databases">
        <title>Chromosome-scale genome assembly of the rough periwinkle Littorina saxatilis.</title>
        <authorList>
            <person name="De Jode A."/>
            <person name="Faria R."/>
            <person name="Formenti G."/>
            <person name="Sims Y."/>
            <person name="Smith T.P."/>
            <person name="Tracey A."/>
            <person name="Wood J.M.D."/>
            <person name="Zagrodzka Z.B."/>
            <person name="Johannesson K."/>
            <person name="Butlin R.K."/>
            <person name="Leder E.H."/>
        </authorList>
    </citation>
    <scope>NUCLEOTIDE SEQUENCE [LARGE SCALE GENOMIC DNA]</scope>
    <source>
        <strain evidence="10">Snail1</strain>
        <tissue evidence="10">Muscle</tissue>
    </source>
</reference>
<dbReference type="InterPro" id="IPR013087">
    <property type="entry name" value="Znf_C2H2_type"/>
</dbReference>
<dbReference type="Gene3D" id="3.30.160.60">
    <property type="entry name" value="Classic Zinc Finger"/>
    <property type="match status" value="6"/>
</dbReference>
<comment type="subcellular location">
    <subcellularLocation>
        <location evidence="1">Nucleus</location>
    </subcellularLocation>
</comment>
<dbReference type="GO" id="GO:0005634">
    <property type="term" value="C:nucleus"/>
    <property type="evidence" value="ECO:0007669"/>
    <property type="project" value="UniProtKB-SubCell"/>
</dbReference>
<dbReference type="PROSITE" id="PS50157">
    <property type="entry name" value="ZINC_FINGER_C2H2_2"/>
    <property type="match status" value="6"/>
</dbReference>
<sequence length="847" mass="93167">MNSQTDSEQEDGLINQTDDGAANNSSNTVNLAVPPGFTLATLCSTSGLEVEGQSSTIQAAGNENLSIVHSNVSLSELMNPVPVTSSLTSPAINQQLQWGTLGNQNAIITFHTVPFLEGGQEIAISETCMPANVDLTSSDHASLVQSLIAQGIPVKTEDPVDKISSVDTGQLIDLASPSVAPGFMGQELAVVPSHLASTQGENEAGPSSLDPVVVAPLQTTETTPVFTDDTHVFTRVCATLNADIMNCVPNSREVLLDQLNREENVQLGIDEQQHFTLEASLATISRVHNRLKDLLNLPECTRLHLSSQPVEPPQKATEERGVSCRLLLPFVSSKGRRIKMPSYLPAVMNDNDPFDSDDSDKPVKATRSKRKGRPRKVQRISSLVHLKDLPGYSNVEQPADFSASVEDNPSGSNERGVVEPLGQRETSAVNGTDLQGNCENILDASQRPGVLRKTRPLTNASQATRMRRIYEGRVKFKFFCDKCSFKSKRESHYRKHAKLHEAGGADIHSCTECDFKTIRLSHLQRHKLLHKSSLLKCNLCGYMTDSNHMLLKHLKLKHPNGRNSSASQQQLFRCEVCGHSSSNQNYFTRHLLRHARDSNTATAAGPDGFQCPDCNKTFQRRVHFARHVRDVHGPQLRPHLCDICGKSFKRPDALQQHKMVHTSQASRSYQFHCNKCNKGFRSQAHLKEHSTMHSTERPFLCQYCGSSFKTQSVQRKHIVSLHLKPRSHPCDLCAKKFNTPYALRRHTRTHEAEAQRLCAAAQNSSQVTVHLGMEEDGAAHLEQVNADGAVVAVDTGDGLAVQQQTLVQDVMATGMEESLEQGDGLQTQYIVQGNETATALFYLTGSL</sequence>
<evidence type="ECO:0000256" key="1">
    <source>
        <dbReference type="ARBA" id="ARBA00004123"/>
    </source>
</evidence>
<feature type="domain" description="C2H2-type" evidence="9">
    <location>
        <begin position="609"/>
        <end position="632"/>
    </location>
</feature>
<keyword evidence="3" id="KW-0677">Repeat</keyword>
<dbReference type="Pfam" id="PF13912">
    <property type="entry name" value="zf-C2H2_6"/>
    <property type="match status" value="1"/>
</dbReference>
<dbReference type="AlphaFoldDB" id="A0AAN9BQA2"/>
<evidence type="ECO:0000256" key="8">
    <source>
        <dbReference type="SAM" id="MobiDB-lite"/>
    </source>
</evidence>
<dbReference type="GO" id="GO:0008270">
    <property type="term" value="F:zinc ion binding"/>
    <property type="evidence" value="ECO:0007669"/>
    <property type="project" value="UniProtKB-KW"/>
</dbReference>
<evidence type="ECO:0000313" key="10">
    <source>
        <dbReference type="EMBL" id="KAK7109543.1"/>
    </source>
</evidence>
<keyword evidence="6" id="KW-0539">Nucleus</keyword>
<evidence type="ECO:0000256" key="7">
    <source>
        <dbReference type="PROSITE-ProRule" id="PRU00042"/>
    </source>
</evidence>
<evidence type="ECO:0000256" key="4">
    <source>
        <dbReference type="ARBA" id="ARBA00022771"/>
    </source>
</evidence>
<protein>
    <recommendedName>
        <fullName evidence="9">C2H2-type domain-containing protein</fullName>
    </recommendedName>
</protein>
<evidence type="ECO:0000256" key="6">
    <source>
        <dbReference type="ARBA" id="ARBA00023242"/>
    </source>
</evidence>
<name>A0AAN9BQA2_9CAEN</name>
<feature type="region of interest" description="Disordered" evidence="8">
    <location>
        <begin position="400"/>
        <end position="420"/>
    </location>
</feature>
<dbReference type="GO" id="GO:0000978">
    <property type="term" value="F:RNA polymerase II cis-regulatory region sequence-specific DNA binding"/>
    <property type="evidence" value="ECO:0007669"/>
    <property type="project" value="TreeGrafter"/>
</dbReference>
<feature type="domain" description="C2H2-type" evidence="9">
    <location>
        <begin position="671"/>
        <end position="698"/>
    </location>
</feature>
<feature type="domain" description="C2H2-type" evidence="9">
    <location>
        <begin position="639"/>
        <end position="666"/>
    </location>
</feature>
<dbReference type="SUPFAM" id="SSF57667">
    <property type="entry name" value="beta-beta-alpha zinc fingers"/>
    <property type="match status" value="3"/>
</dbReference>
<evidence type="ECO:0000256" key="2">
    <source>
        <dbReference type="ARBA" id="ARBA00022723"/>
    </source>
</evidence>
<evidence type="ECO:0000313" key="11">
    <source>
        <dbReference type="Proteomes" id="UP001374579"/>
    </source>
</evidence>
<dbReference type="PANTHER" id="PTHR24388:SF54">
    <property type="entry name" value="PROTEIN ESCARGOT"/>
    <property type="match status" value="1"/>
</dbReference>
<dbReference type="InterPro" id="IPR050527">
    <property type="entry name" value="Snail/Krueppel_Znf"/>
</dbReference>
<evidence type="ECO:0000256" key="3">
    <source>
        <dbReference type="ARBA" id="ARBA00022737"/>
    </source>
</evidence>
<feature type="compositionally biased region" description="Polar residues" evidence="8">
    <location>
        <begin position="14"/>
        <end position="28"/>
    </location>
</feature>
<feature type="domain" description="C2H2-type" evidence="9">
    <location>
        <begin position="572"/>
        <end position="599"/>
    </location>
</feature>
<feature type="region of interest" description="Disordered" evidence="8">
    <location>
        <begin position="1"/>
        <end position="28"/>
    </location>
</feature>